<proteinExistence type="predicted"/>
<dbReference type="AlphaFoldDB" id="A0A250KHI7"/>
<dbReference type="InterPro" id="IPR026444">
    <property type="entry name" value="Secre_tail"/>
</dbReference>
<evidence type="ECO:0000313" key="3">
    <source>
        <dbReference type="Proteomes" id="UP000267517"/>
    </source>
</evidence>
<reference evidence="2 3" key="1">
    <citation type="submission" date="2017-05" db="EMBL/GenBank/DDBJ databases">
        <title>whole genome sequence of Prevotella melaninogenica GAI 07411.</title>
        <authorList>
            <person name="Kondo Y."/>
            <person name="Hoshino T."/>
        </authorList>
    </citation>
    <scope>NUCLEOTIDE SEQUENCE [LARGE SCALE GENOMIC DNA]</scope>
    <source>
        <strain evidence="2 3">GAI 07411</strain>
    </source>
</reference>
<dbReference type="Proteomes" id="UP000267517">
    <property type="component" value="Chromosome I"/>
</dbReference>
<dbReference type="NCBIfam" id="TIGR04183">
    <property type="entry name" value="Por_Secre_tail"/>
    <property type="match status" value="1"/>
</dbReference>
<dbReference type="EMBL" id="AP018049">
    <property type="protein sequence ID" value="BBA29149.1"/>
    <property type="molecule type" value="Genomic_DNA"/>
</dbReference>
<accession>A0A250KHI7</accession>
<protein>
    <submittedName>
        <fullName evidence="2">Uncharacterized protein</fullName>
    </submittedName>
</protein>
<keyword evidence="1" id="KW-0732">Signal</keyword>
<name>A0A250KHI7_9BACT</name>
<evidence type="ECO:0000313" key="2">
    <source>
        <dbReference type="EMBL" id="BBA29149.1"/>
    </source>
</evidence>
<sequence length="171" mass="18472">MKKISFIGLIALALSFIPLSGFAQTVQEKMITCLVLTETNGTKTEFALDSYPVITIEGNDLVITCEGKKLSTALTGVQDYRFIEKKVTTSISSVPSNDPKNESNTPQFSFSNAEVSGLKAGARVAIYNLNGTQISSVTADGEGRVALDFSSLPKGVYILRTPTKSFKFMNK</sequence>
<organism evidence="2 3">
    <name type="scientific">Prevotella melaninogenica</name>
    <dbReference type="NCBI Taxonomy" id="28132"/>
    <lineage>
        <taxon>Bacteria</taxon>
        <taxon>Pseudomonadati</taxon>
        <taxon>Bacteroidota</taxon>
        <taxon>Bacteroidia</taxon>
        <taxon>Bacteroidales</taxon>
        <taxon>Prevotellaceae</taxon>
        <taxon>Prevotella</taxon>
    </lineage>
</organism>
<dbReference type="RefSeq" id="WP_120174644.1">
    <property type="nucleotide sequence ID" value="NZ_AP018049.1"/>
</dbReference>
<gene>
    <name evidence="2" type="ORF">PMEL1_01073</name>
</gene>
<evidence type="ECO:0000256" key="1">
    <source>
        <dbReference type="SAM" id="SignalP"/>
    </source>
</evidence>
<feature type="signal peptide" evidence="1">
    <location>
        <begin position="1"/>
        <end position="23"/>
    </location>
</feature>
<feature type="chain" id="PRO_5012332070" evidence="1">
    <location>
        <begin position="24"/>
        <end position="171"/>
    </location>
</feature>
<dbReference type="OrthoDB" id="1164780at2"/>